<dbReference type="InterPro" id="IPR050319">
    <property type="entry name" value="ABC_transp_ATP-bind"/>
</dbReference>
<gene>
    <name evidence="6" type="ORF">IAA66_03970</name>
</gene>
<dbReference type="EMBL" id="DVFI01000059">
    <property type="protein sequence ID" value="HIQ62729.1"/>
    <property type="molecule type" value="Genomic_DNA"/>
</dbReference>
<dbReference type="GO" id="GO:0015833">
    <property type="term" value="P:peptide transport"/>
    <property type="evidence" value="ECO:0007669"/>
    <property type="project" value="InterPro"/>
</dbReference>
<dbReference type="PANTHER" id="PTHR43776:SF7">
    <property type="entry name" value="D,D-DIPEPTIDE TRANSPORT ATP-BINDING PROTEIN DDPF-RELATED"/>
    <property type="match status" value="1"/>
</dbReference>
<comment type="caution">
    <text evidence="6">The sequence shown here is derived from an EMBL/GenBank/DDBJ whole genome shotgun (WGS) entry which is preliminary data.</text>
</comment>
<reference evidence="6" key="1">
    <citation type="submission" date="2020-10" db="EMBL/GenBank/DDBJ databases">
        <authorList>
            <person name="Gilroy R."/>
        </authorList>
    </citation>
    <scope>NUCLEOTIDE SEQUENCE</scope>
    <source>
        <strain evidence="6">ChiHile30-977</strain>
    </source>
</reference>
<dbReference type="Pfam" id="PF08352">
    <property type="entry name" value="oligo_HPY"/>
    <property type="match status" value="1"/>
</dbReference>
<dbReference type="PROSITE" id="PS50893">
    <property type="entry name" value="ABC_TRANSPORTER_2"/>
    <property type="match status" value="1"/>
</dbReference>
<protein>
    <submittedName>
        <fullName evidence="6">Dipeptide ABC transporter ATP-binding protein</fullName>
    </submittedName>
</protein>
<keyword evidence="4 6" id="KW-0067">ATP-binding</keyword>
<dbReference type="GO" id="GO:0005524">
    <property type="term" value="F:ATP binding"/>
    <property type="evidence" value="ECO:0007669"/>
    <property type="project" value="UniProtKB-KW"/>
</dbReference>
<dbReference type="GO" id="GO:0055085">
    <property type="term" value="P:transmembrane transport"/>
    <property type="evidence" value="ECO:0007669"/>
    <property type="project" value="UniProtKB-ARBA"/>
</dbReference>
<accession>A0A9D0YVA8</accession>
<keyword evidence="2" id="KW-0813">Transport</keyword>
<evidence type="ECO:0000256" key="4">
    <source>
        <dbReference type="ARBA" id="ARBA00022840"/>
    </source>
</evidence>
<evidence type="ECO:0000313" key="6">
    <source>
        <dbReference type="EMBL" id="HIQ62729.1"/>
    </source>
</evidence>
<evidence type="ECO:0000256" key="2">
    <source>
        <dbReference type="ARBA" id="ARBA00022448"/>
    </source>
</evidence>
<evidence type="ECO:0000259" key="5">
    <source>
        <dbReference type="PROSITE" id="PS50893"/>
    </source>
</evidence>
<dbReference type="InterPro" id="IPR013563">
    <property type="entry name" value="Oligopep_ABC_C"/>
</dbReference>
<dbReference type="NCBIfam" id="NF008453">
    <property type="entry name" value="PRK11308.1"/>
    <property type="match status" value="1"/>
</dbReference>
<reference evidence="6" key="2">
    <citation type="journal article" date="2021" name="PeerJ">
        <title>Extensive microbial diversity within the chicken gut microbiome revealed by metagenomics and culture.</title>
        <authorList>
            <person name="Gilroy R."/>
            <person name="Ravi A."/>
            <person name="Getino M."/>
            <person name="Pursley I."/>
            <person name="Horton D.L."/>
            <person name="Alikhan N.F."/>
            <person name="Baker D."/>
            <person name="Gharbi K."/>
            <person name="Hall N."/>
            <person name="Watson M."/>
            <person name="Adriaenssens E.M."/>
            <person name="Foster-Nyarko E."/>
            <person name="Jarju S."/>
            <person name="Secka A."/>
            <person name="Antonio M."/>
            <person name="Oren A."/>
            <person name="Chaudhuri R.R."/>
            <person name="La Ragione R."/>
            <person name="Hildebrand F."/>
            <person name="Pallen M.J."/>
        </authorList>
    </citation>
    <scope>NUCLEOTIDE SEQUENCE</scope>
    <source>
        <strain evidence="6">ChiHile30-977</strain>
    </source>
</reference>
<evidence type="ECO:0000313" key="7">
    <source>
        <dbReference type="Proteomes" id="UP000886819"/>
    </source>
</evidence>
<evidence type="ECO:0000256" key="1">
    <source>
        <dbReference type="ARBA" id="ARBA00005417"/>
    </source>
</evidence>
<dbReference type="PANTHER" id="PTHR43776">
    <property type="entry name" value="TRANSPORT ATP-BINDING PROTEIN"/>
    <property type="match status" value="1"/>
</dbReference>
<dbReference type="NCBIfam" id="TIGR01727">
    <property type="entry name" value="oligo_HPY"/>
    <property type="match status" value="1"/>
</dbReference>
<dbReference type="InterPro" id="IPR017871">
    <property type="entry name" value="ABC_transporter-like_CS"/>
</dbReference>
<dbReference type="InterPro" id="IPR027417">
    <property type="entry name" value="P-loop_NTPase"/>
</dbReference>
<proteinExistence type="inferred from homology"/>
<dbReference type="PROSITE" id="PS00211">
    <property type="entry name" value="ABC_TRANSPORTER_1"/>
    <property type="match status" value="1"/>
</dbReference>
<keyword evidence="3" id="KW-0547">Nucleotide-binding</keyword>
<comment type="similarity">
    <text evidence="1">Belongs to the ABC transporter superfamily.</text>
</comment>
<dbReference type="GO" id="GO:0016887">
    <property type="term" value="F:ATP hydrolysis activity"/>
    <property type="evidence" value="ECO:0007669"/>
    <property type="project" value="InterPro"/>
</dbReference>
<evidence type="ECO:0000256" key="3">
    <source>
        <dbReference type="ARBA" id="ARBA00022741"/>
    </source>
</evidence>
<name>A0A9D0YVA8_9FIRM</name>
<dbReference type="FunFam" id="3.40.50.300:FF:000016">
    <property type="entry name" value="Oligopeptide ABC transporter ATP-binding component"/>
    <property type="match status" value="1"/>
</dbReference>
<sequence length="323" mass="35683">MSEALLEVQHIQKYFPVHKGLLRRKTGDIQAVDDISFTLHRGETIGIVGESGCGKSTLARLLMKVYEPTGDGKIFFNGEDITHLTGAALRKHRRHIQMVFQDPYASLNPKMRVGDIVSEPLWVNGILSKKEAAGRAAELFETVGLKREDMRKFPNQFSGGQRQRIGVARALALSPEIIIADEPTSALDVSIQAQILNLMMSLKNEMGLSYLFISHNLAAVKHISDRVAVMYLGNMMEISPRAELYSNAMHPYTQALLSIAPVADIDHKHSAIVLKGDVPSPAAPPPGCRFHTRCPKCMDKCRTQRPALVDRGGGHLVACHLYD</sequence>
<dbReference type="Gene3D" id="3.40.50.300">
    <property type="entry name" value="P-loop containing nucleotide triphosphate hydrolases"/>
    <property type="match status" value="1"/>
</dbReference>
<dbReference type="CDD" id="cd03257">
    <property type="entry name" value="ABC_NikE_OppD_transporters"/>
    <property type="match status" value="1"/>
</dbReference>
<dbReference type="InterPro" id="IPR003439">
    <property type="entry name" value="ABC_transporter-like_ATP-bd"/>
</dbReference>
<dbReference type="Pfam" id="PF00005">
    <property type="entry name" value="ABC_tran"/>
    <property type="match status" value="1"/>
</dbReference>
<dbReference type="InterPro" id="IPR003593">
    <property type="entry name" value="AAA+_ATPase"/>
</dbReference>
<feature type="domain" description="ABC transporter" evidence="5">
    <location>
        <begin position="6"/>
        <end position="257"/>
    </location>
</feature>
<dbReference type="Proteomes" id="UP000886819">
    <property type="component" value="Unassembled WGS sequence"/>
</dbReference>
<dbReference type="SMART" id="SM00382">
    <property type="entry name" value="AAA"/>
    <property type="match status" value="1"/>
</dbReference>
<dbReference type="SUPFAM" id="SSF52540">
    <property type="entry name" value="P-loop containing nucleoside triphosphate hydrolases"/>
    <property type="match status" value="1"/>
</dbReference>
<dbReference type="AlphaFoldDB" id="A0A9D0YVA8"/>
<organism evidence="6 7">
    <name type="scientific">Candidatus Avichristensenella intestinipullorum</name>
    <dbReference type="NCBI Taxonomy" id="2840693"/>
    <lineage>
        <taxon>Bacteria</taxon>
        <taxon>Bacillati</taxon>
        <taxon>Bacillota</taxon>
        <taxon>Clostridia</taxon>
        <taxon>Candidatus Avichristensenella</taxon>
    </lineage>
</organism>